<evidence type="ECO:0000256" key="4">
    <source>
        <dbReference type="SAM" id="Coils"/>
    </source>
</evidence>
<protein>
    <submittedName>
        <fullName evidence="8">Uncharacterized protein LOC113790750 isoform X1</fullName>
    </submittedName>
</protein>
<keyword evidence="2" id="KW-0238">DNA-binding</keyword>
<keyword evidence="4" id="KW-0175">Coiled coil</keyword>
<dbReference type="GO" id="GO:0051726">
    <property type="term" value="P:regulation of cell cycle"/>
    <property type="evidence" value="ECO:0007669"/>
    <property type="project" value="TreeGrafter"/>
</dbReference>
<dbReference type="PANTHER" id="PTHR11462">
    <property type="entry name" value="JUN TRANSCRIPTION FACTOR-RELATED"/>
    <property type="match status" value="1"/>
</dbReference>
<keyword evidence="1" id="KW-0805">Transcription regulation</keyword>
<dbReference type="KEGG" id="dpte:113790750"/>
<reference evidence="8" key="1">
    <citation type="submission" date="2025-08" db="UniProtKB">
        <authorList>
            <consortium name="RefSeq"/>
        </authorList>
    </citation>
    <scope>IDENTIFICATION</scope>
    <source>
        <strain evidence="8">Airmid</strain>
    </source>
</reference>
<organism evidence="7 8">
    <name type="scientific">Dermatophagoides pteronyssinus</name>
    <name type="common">European house dust mite</name>
    <dbReference type="NCBI Taxonomy" id="6956"/>
    <lineage>
        <taxon>Eukaryota</taxon>
        <taxon>Metazoa</taxon>
        <taxon>Ecdysozoa</taxon>
        <taxon>Arthropoda</taxon>
        <taxon>Chelicerata</taxon>
        <taxon>Arachnida</taxon>
        <taxon>Acari</taxon>
        <taxon>Acariformes</taxon>
        <taxon>Sarcoptiformes</taxon>
        <taxon>Astigmata</taxon>
        <taxon>Psoroptidia</taxon>
        <taxon>Analgoidea</taxon>
        <taxon>Pyroglyphidae</taxon>
        <taxon>Dermatophagoidinae</taxon>
        <taxon>Dermatophagoides</taxon>
    </lineage>
</organism>
<evidence type="ECO:0000256" key="5">
    <source>
        <dbReference type="SAM" id="MobiDB-lite"/>
    </source>
</evidence>
<dbReference type="SUPFAM" id="SSF57959">
    <property type="entry name" value="Leucine zipper domain"/>
    <property type="match status" value="1"/>
</dbReference>
<dbReference type="PROSITE" id="PS50217">
    <property type="entry name" value="BZIP"/>
    <property type="match status" value="1"/>
</dbReference>
<dbReference type="GO" id="GO:0000981">
    <property type="term" value="F:DNA-binding transcription factor activity, RNA polymerase II-specific"/>
    <property type="evidence" value="ECO:0007669"/>
    <property type="project" value="TreeGrafter"/>
</dbReference>
<dbReference type="Proteomes" id="UP000515146">
    <property type="component" value="Unplaced"/>
</dbReference>
<proteinExistence type="predicted"/>
<feature type="region of interest" description="Disordered" evidence="5">
    <location>
        <begin position="227"/>
        <end position="265"/>
    </location>
</feature>
<dbReference type="Pfam" id="PF03131">
    <property type="entry name" value="bZIP_Maf"/>
    <property type="match status" value="1"/>
</dbReference>
<evidence type="ECO:0000259" key="6">
    <source>
        <dbReference type="PROSITE" id="PS50217"/>
    </source>
</evidence>
<dbReference type="PANTHER" id="PTHR11462:SF35">
    <property type="entry name" value="TRANSCRIPTION FACTOR JRA"/>
    <property type="match status" value="1"/>
</dbReference>
<dbReference type="PROSITE" id="PS00036">
    <property type="entry name" value="BZIP_BASIC"/>
    <property type="match status" value="1"/>
</dbReference>
<dbReference type="InterPro" id="IPR004826">
    <property type="entry name" value="bZIP_Maf"/>
</dbReference>
<dbReference type="GO" id="GO:0042127">
    <property type="term" value="P:regulation of cell population proliferation"/>
    <property type="evidence" value="ECO:0007669"/>
    <property type="project" value="TreeGrafter"/>
</dbReference>
<dbReference type="SMART" id="SM00338">
    <property type="entry name" value="BRLZ"/>
    <property type="match status" value="1"/>
</dbReference>
<evidence type="ECO:0000256" key="1">
    <source>
        <dbReference type="ARBA" id="ARBA00023015"/>
    </source>
</evidence>
<feature type="coiled-coil region" evidence="4">
    <location>
        <begin position="289"/>
        <end position="323"/>
    </location>
</feature>
<dbReference type="GO" id="GO:0000978">
    <property type="term" value="F:RNA polymerase II cis-regulatory region sequence-specific DNA binding"/>
    <property type="evidence" value="ECO:0007669"/>
    <property type="project" value="TreeGrafter"/>
</dbReference>
<dbReference type="AlphaFoldDB" id="A0A6P6XS10"/>
<dbReference type="OrthoDB" id="2187714at2759"/>
<dbReference type="InterPro" id="IPR050946">
    <property type="entry name" value="AP-1_TF_bZIP"/>
</dbReference>
<name>A0A6P6XS10_DERPT</name>
<feature type="compositionally biased region" description="Polar residues" evidence="5">
    <location>
        <begin position="243"/>
        <end position="265"/>
    </location>
</feature>
<dbReference type="Gene3D" id="1.20.5.170">
    <property type="match status" value="1"/>
</dbReference>
<feature type="domain" description="BZIP" evidence="6">
    <location>
        <begin position="271"/>
        <end position="334"/>
    </location>
</feature>
<dbReference type="InterPro" id="IPR046347">
    <property type="entry name" value="bZIP_sf"/>
</dbReference>
<keyword evidence="3" id="KW-0804">Transcription</keyword>
<gene>
    <name evidence="8" type="primary">LOC113790750</name>
</gene>
<dbReference type="GO" id="GO:0005667">
    <property type="term" value="C:transcription regulator complex"/>
    <property type="evidence" value="ECO:0007669"/>
    <property type="project" value="TreeGrafter"/>
</dbReference>
<evidence type="ECO:0000256" key="3">
    <source>
        <dbReference type="ARBA" id="ARBA00023163"/>
    </source>
</evidence>
<dbReference type="InParanoid" id="A0A6P6XS10"/>
<dbReference type="InterPro" id="IPR004827">
    <property type="entry name" value="bZIP"/>
</dbReference>
<evidence type="ECO:0000313" key="8">
    <source>
        <dbReference type="RefSeq" id="XP_027196252.1"/>
    </source>
</evidence>
<keyword evidence="7" id="KW-1185">Reference proteome</keyword>
<evidence type="ECO:0000313" key="7">
    <source>
        <dbReference type="Proteomes" id="UP000515146"/>
    </source>
</evidence>
<evidence type="ECO:0000256" key="2">
    <source>
        <dbReference type="ARBA" id="ARBA00023125"/>
    </source>
</evidence>
<sequence>MADFFKIDEVDSSFEQQQHSHSYMVDMNSILIDNNNPIIGDVTTAATAATTTTTMSTTYHLLSSVGPDYYLNNCSQPNMVEFSNVNPVYDENDDKQSDKHFIDSFNLPVDLGTISSQPSATNGLGHYYNETNNLNYTPIYSNYSQSWPDSSTDSSNFSASANILDSSIQTPLEQTQYYPFNYMVNIPGQHHLQSSATNEWNNYDNNNDFSFSNAYVTPSSVSCVSLSEAKSTDDSPKPEPVQPEQNKQSSIKVKTPINQKSNSNHLADDLARKLEMKRERNRVAARKCRNKKLQQIEEYEKNIAILQKDIEKSEAELKIINARKFELRAAIMNALSSIPLVCPEKAIIFEQNNQ</sequence>
<dbReference type="RefSeq" id="XP_027196252.1">
    <property type="nucleotide sequence ID" value="XM_027340451.1"/>
</dbReference>
<accession>A0A6P6XS10</accession>